<dbReference type="AlphaFoldDB" id="A0A0E9V3S7"/>
<dbReference type="EMBL" id="GBXM01035823">
    <property type="protein sequence ID" value="JAH72754.1"/>
    <property type="molecule type" value="Transcribed_RNA"/>
</dbReference>
<protein>
    <submittedName>
        <fullName evidence="1">Uncharacterized protein</fullName>
    </submittedName>
</protein>
<organism evidence="1">
    <name type="scientific">Anguilla anguilla</name>
    <name type="common">European freshwater eel</name>
    <name type="synonym">Muraena anguilla</name>
    <dbReference type="NCBI Taxonomy" id="7936"/>
    <lineage>
        <taxon>Eukaryota</taxon>
        <taxon>Metazoa</taxon>
        <taxon>Chordata</taxon>
        <taxon>Craniata</taxon>
        <taxon>Vertebrata</taxon>
        <taxon>Euteleostomi</taxon>
        <taxon>Actinopterygii</taxon>
        <taxon>Neopterygii</taxon>
        <taxon>Teleostei</taxon>
        <taxon>Anguilliformes</taxon>
        <taxon>Anguillidae</taxon>
        <taxon>Anguilla</taxon>
    </lineage>
</organism>
<proteinExistence type="predicted"/>
<accession>A0A0E9V3S7</accession>
<evidence type="ECO:0000313" key="1">
    <source>
        <dbReference type="EMBL" id="JAH72754.1"/>
    </source>
</evidence>
<sequence>MINSEFRTNTCCRRSWGVVIHCANTGWGTS</sequence>
<reference evidence="1" key="2">
    <citation type="journal article" date="2015" name="Fish Shellfish Immunol.">
        <title>Early steps in the European eel (Anguilla anguilla)-Vibrio vulnificus interaction in the gills: Role of the RtxA13 toxin.</title>
        <authorList>
            <person name="Callol A."/>
            <person name="Pajuelo D."/>
            <person name="Ebbesson L."/>
            <person name="Teles M."/>
            <person name="MacKenzie S."/>
            <person name="Amaro C."/>
        </authorList>
    </citation>
    <scope>NUCLEOTIDE SEQUENCE</scope>
</reference>
<name>A0A0E9V3S7_ANGAN</name>
<reference evidence="1" key="1">
    <citation type="submission" date="2014-11" db="EMBL/GenBank/DDBJ databases">
        <authorList>
            <person name="Amaro Gonzalez C."/>
        </authorList>
    </citation>
    <scope>NUCLEOTIDE SEQUENCE</scope>
</reference>